<dbReference type="AlphaFoldDB" id="A0AAF0IEK5"/>
<feature type="compositionally biased region" description="Polar residues" evidence="1">
    <location>
        <begin position="130"/>
        <end position="139"/>
    </location>
</feature>
<keyword evidence="2" id="KW-0472">Membrane</keyword>
<accession>A0AAF0IEK5</accession>
<evidence type="ECO:0000313" key="4">
    <source>
        <dbReference type="Proteomes" id="UP001219355"/>
    </source>
</evidence>
<name>A0AAF0IEK5_9EURO</name>
<keyword evidence="2" id="KW-1133">Transmembrane helix</keyword>
<sequence>MTWYSLLPEKLTAFEGWLTRFFIILGTLTIGPWAFLILYDILLYIWRATTYEIPIIGGRARGRRRPVAPSLSERPSGRRRAFSLTGTTYDGGKEEHLNEGTNTPGRSSSSSSSSELLLQTGNKAPESDSRSTGNGSGSDSAGEVKRRRGE</sequence>
<feature type="region of interest" description="Disordered" evidence="1">
    <location>
        <begin position="60"/>
        <end position="150"/>
    </location>
</feature>
<dbReference type="Proteomes" id="UP001219355">
    <property type="component" value="Chromosome 1"/>
</dbReference>
<feature type="transmembrane region" description="Helical" evidence="2">
    <location>
        <begin position="20"/>
        <end position="46"/>
    </location>
</feature>
<protein>
    <submittedName>
        <fullName evidence="3">Uncharacterized protein</fullName>
    </submittedName>
</protein>
<keyword evidence="4" id="KW-1185">Reference proteome</keyword>
<evidence type="ECO:0000256" key="1">
    <source>
        <dbReference type="SAM" id="MobiDB-lite"/>
    </source>
</evidence>
<gene>
    <name evidence="3" type="ORF">PRK78_000563</name>
</gene>
<evidence type="ECO:0000256" key="2">
    <source>
        <dbReference type="SAM" id="Phobius"/>
    </source>
</evidence>
<organism evidence="3 4">
    <name type="scientific">Emydomyces testavorans</name>
    <dbReference type="NCBI Taxonomy" id="2070801"/>
    <lineage>
        <taxon>Eukaryota</taxon>
        <taxon>Fungi</taxon>
        <taxon>Dikarya</taxon>
        <taxon>Ascomycota</taxon>
        <taxon>Pezizomycotina</taxon>
        <taxon>Eurotiomycetes</taxon>
        <taxon>Eurotiomycetidae</taxon>
        <taxon>Onygenales</taxon>
        <taxon>Nannizziopsiaceae</taxon>
        <taxon>Emydomyces</taxon>
    </lineage>
</organism>
<dbReference type="EMBL" id="CP120627">
    <property type="protein sequence ID" value="WEW55135.1"/>
    <property type="molecule type" value="Genomic_DNA"/>
</dbReference>
<evidence type="ECO:0000313" key="3">
    <source>
        <dbReference type="EMBL" id="WEW55135.1"/>
    </source>
</evidence>
<proteinExistence type="predicted"/>
<reference evidence="3" key="1">
    <citation type="submission" date="2023-03" db="EMBL/GenBank/DDBJ databases">
        <title>Emydomyces testavorans Genome Sequence.</title>
        <authorList>
            <person name="Hoyer L."/>
        </authorList>
    </citation>
    <scope>NUCLEOTIDE SEQUENCE</scope>
    <source>
        <strain evidence="3">16-2883</strain>
    </source>
</reference>
<keyword evidence="2" id="KW-0812">Transmembrane</keyword>